<organism evidence="1">
    <name type="scientific">Noccaea caerulescens</name>
    <name type="common">Alpine penny-cress</name>
    <name type="synonym">Thlaspi caerulescens</name>
    <dbReference type="NCBI Taxonomy" id="107243"/>
    <lineage>
        <taxon>Eukaryota</taxon>
        <taxon>Viridiplantae</taxon>
        <taxon>Streptophyta</taxon>
        <taxon>Embryophyta</taxon>
        <taxon>Tracheophyta</taxon>
        <taxon>Spermatophyta</taxon>
        <taxon>Magnoliopsida</taxon>
        <taxon>eudicotyledons</taxon>
        <taxon>Gunneridae</taxon>
        <taxon>Pentapetalae</taxon>
        <taxon>rosids</taxon>
        <taxon>malvids</taxon>
        <taxon>Brassicales</taxon>
        <taxon>Brassicaceae</taxon>
        <taxon>Coluteocarpeae</taxon>
        <taxon>Noccaea</taxon>
    </lineage>
</organism>
<keyword evidence="1" id="KW-0808">Transferase</keyword>
<name>A0A1J3FC86_NOCCA</name>
<reference evidence="1" key="1">
    <citation type="submission" date="2016-07" db="EMBL/GenBank/DDBJ databases">
        <title>De novo transcriptome assembly of four accessions of the metal hyperaccumulator plant Noccaea caerulescens.</title>
        <authorList>
            <person name="Blande D."/>
            <person name="Halimaa P."/>
            <person name="Tervahauta A.I."/>
            <person name="Aarts M.G."/>
            <person name="Karenlampi S.O."/>
        </authorList>
    </citation>
    <scope>NUCLEOTIDE SEQUENCE</scope>
</reference>
<keyword evidence="1" id="KW-0430">Lectin</keyword>
<keyword evidence="1" id="KW-0418">Kinase</keyword>
<protein>
    <submittedName>
        <fullName evidence="1">Putative L-type lectin-domain containing receptor kinase VII.2</fullName>
    </submittedName>
</protein>
<accession>A0A1J3FC86</accession>
<dbReference type="EMBL" id="GEVK01011634">
    <property type="protein sequence ID" value="JAU41198.1"/>
    <property type="molecule type" value="Transcribed_RNA"/>
</dbReference>
<dbReference type="GO" id="GO:0030246">
    <property type="term" value="F:carbohydrate binding"/>
    <property type="evidence" value="ECO:0007669"/>
    <property type="project" value="UniProtKB-KW"/>
</dbReference>
<sequence>MALRLGMFCVHHDPKVRPTMRQVVQILEEGRLSDDGDERERESMEVSLLERMKSSYLLGIGEGRQKQQQHPTFQDVWNSYPHSKFFESSDSIFQGR</sequence>
<evidence type="ECO:0000313" key="1">
    <source>
        <dbReference type="EMBL" id="JAU41198.1"/>
    </source>
</evidence>
<dbReference type="GO" id="GO:0016301">
    <property type="term" value="F:kinase activity"/>
    <property type="evidence" value="ECO:0007669"/>
    <property type="project" value="UniProtKB-KW"/>
</dbReference>
<keyword evidence="1" id="KW-0675">Receptor</keyword>
<gene>
    <name evidence="1" type="ORF">LC_TR1909_c2_g1_i1_g.6401</name>
</gene>
<dbReference type="AlphaFoldDB" id="A0A1J3FC86"/>
<proteinExistence type="predicted"/>